<keyword evidence="3" id="KW-1185">Reference proteome</keyword>
<evidence type="ECO:0000313" key="2">
    <source>
        <dbReference type="EMBL" id="KAK5628093.1"/>
    </source>
</evidence>
<organism evidence="2 3">
    <name type="scientific">Xylaria bambusicola</name>
    <dbReference type="NCBI Taxonomy" id="326684"/>
    <lineage>
        <taxon>Eukaryota</taxon>
        <taxon>Fungi</taxon>
        <taxon>Dikarya</taxon>
        <taxon>Ascomycota</taxon>
        <taxon>Pezizomycotina</taxon>
        <taxon>Sordariomycetes</taxon>
        <taxon>Xylariomycetidae</taxon>
        <taxon>Xylariales</taxon>
        <taxon>Xylariaceae</taxon>
        <taxon>Xylaria</taxon>
    </lineage>
</organism>
<reference evidence="2 3" key="1">
    <citation type="submission" date="2023-10" db="EMBL/GenBank/DDBJ databases">
        <title>Draft genome sequence of Xylaria bambusicola isolate GMP-LS, the root and basal stem rot pathogen of sugarcane in Indonesia.</title>
        <authorList>
            <person name="Selvaraj P."/>
            <person name="Muralishankar V."/>
            <person name="Muruganantham S."/>
            <person name="Sp S."/>
            <person name="Haryani S."/>
            <person name="Lau K.J.X."/>
            <person name="Naqvi N.I."/>
        </authorList>
    </citation>
    <scope>NUCLEOTIDE SEQUENCE [LARGE SCALE GENOMIC DNA]</scope>
    <source>
        <strain evidence="2">GMP-LS</strain>
    </source>
</reference>
<dbReference type="Proteomes" id="UP001305414">
    <property type="component" value="Unassembled WGS sequence"/>
</dbReference>
<comment type="caution">
    <text evidence="2">The sequence shown here is derived from an EMBL/GenBank/DDBJ whole genome shotgun (WGS) entry which is preliminary data.</text>
</comment>
<evidence type="ECO:0000256" key="1">
    <source>
        <dbReference type="SAM" id="MobiDB-lite"/>
    </source>
</evidence>
<evidence type="ECO:0000313" key="3">
    <source>
        <dbReference type="Proteomes" id="UP001305414"/>
    </source>
</evidence>
<dbReference type="EMBL" id="JAWHQM010000007">
    <property type="protein sequence ID" value="KAK5628093.1"/>
    <property type="molecule type" value="Genomic_DNA"/>
</dbReference>
<feature type="region of interest" description="Disordered" evidence="1">
    <location>
        <begin position="1"/>
        <end position="30"/>
    </location>
</feature>
<sequence>MSSVKPKSSRNSADIMAPVRMKGRRRPNLDVDLSAMVPTIGCTTSPDNGPAIHTSDVLLFVNPRERRYGVQYVCSTPHTNLGK</sequence>
<name>A0AAN7UFN5_9PEZI</name>
<protein>
    <submittedName>
        <fullName evidence="2">Uncharacterized protein</fullName>
    </submittedName>
</protein>
<feature type="compositionally biased region" description="Polar residues" evidence="1">
    <location>
        <begin position="1"/>
        <end position="12"/>
    </location>
</feature>
<accession>A0AAN7UFN5</accession>
<proteinExistence type="predicted"/>
<dbReference type="AlphaFoldDB" id="A0AAN7UFN5"/>
<gene>
    <name evidence="2" type="ORF">RRF57_003808</name>
</gene>